<gene>
    <name evidence="1" type="ORF">L345_09473</name>
</gene>
<keyword evidence="2" id="KW-1185">Reference proteome</keyword>
<dbReference type="AlphaFoldDB" id="V8NR56"/>
<evidence type="ECO:0000313" key="2">
    <source>
        <dbReference type="Proteomes" id="UP000018936"/>
    </source>
</evidence>
<name>V8NR56_OPHHA</name>
<dbReference type="Proteomes" id="UP000018936">
    <property type="component" value="Unassembled WGS sequence"/>
</dbReference>
<comment type="caution">
    <text evidence="1">The sequence shown here is derived from an EMBL/GenBank/DDBJ whole genome shotgun (WGS) entry which is preliminary data.</text>
</comment>
<sequence length="207" mass="23608">MPIVAKMWEGRLRWYHIVKKIRWQGQPCIWTPMASNPMADPRKGGWIASRRTQNTWASTKRYSELTQMEVALLTMDPAIGRECYEEGDIWKNLNILSSLDLEVCPHQSQIAQIVMEVMERHVQTSVNSSKAFKMLADRDSESLCGKRSFTPVRLIFYRMKEALESEVTMPSEKECGLNGLGTTSQGKLLQSSEATLRVITGPVWAQQ</sequence>
<organism evidence="1 2">
    <name type="scientific">Ophiophagus hannah</name>
    <name type="common">King cobra</name>
    <name type="synonym">Naja hannah</name>
    <dbReference type="NCBI Taxonomy" id="8665"/>
    <lineage>
        <taxon>Eukaryota</taxon>
        <taxon>Metazoa</taxon>
        <taxon>Chordata</taxon>
        <taxon>Craniata</taxon>
        <taxon>Vertebrata</taxon>
        <taxon>Euteleostomi</taxon>
        <taxon>Lepidosauria</taxon>
        <taxon>Squamata</taxon>
        <taxon>Bifurcata</taxon>
        <taxon>Unidentata</taxon>
        <taxon>Episquamata</taxon>
        <taxon>Toxicofera</taxon>
        <taxon>Serpentes</taxon>
        <taxon>Colubroidea</taxon>
        <taxon>Elapidae</taxon>
        <taxon>Elapinae</taxon>
        <taxon>Ophiophagus</taxon>
    </lineage>
</organism>
<reference evidence="1 2" key="1">
    <citation type="journal article" date="2013" name="Proc. Natl. Acad. Sci. U.S.A.">
        <title>The king cobra genome reveals dynamic gene evolution and adaptation in the snake venom system.</title>
        <authorList>
            <person name="Vonk F.J."/>
            <person name="Casewell N.R."/>
            <person name="Henkel C.V."/>
            <person name="Heimberg A.M."/>
            <person name="Jansen H.J."/>
            <person name="McCleary R.J."/>
            <person name="Kerkkamp H.M."/>
            <person name="Vos R.A."/>
            <person name="Guerreiro I."/>
            <person name="Calvete J.J."/>
            <person name="Wuster W."/>
            <person name="Woods A.E."/>
            <person name="Logan J.M."/>
            <person name="Harrison R.A."/>
            <person name="Castoe T.A."/>
            <person name="de Koning A.P."/>
            <person name="Pollock D.D."/>
            <person name="Yandell M."/>
            <person name="Calderon D."/>
            <person name="Renjifo C."/>
            <person name="Currier R.B."/>
            <person name="Salgado D."/>
            <person name="Pla D."/>
            <person name="Sanz L."/>
            <person name="Hyder A.S."/>
            <person name="Ribeiro J.M."/>
            <person name="Arntzen J.W."/>
            <person name="van den Thillart G.E."/>
            <person name="Boetzer M."/>
            <person name="Pirovano W."/>
            <person name="Dirks R.P."/>
            <person name="Spaink H.P."/>
            <person name="Duboule D."/>
            <person name="McGlinn E."/>
            <person name="Kini R.M."/>
            <person name="Richardson M.K."/>
        </authorList>
    </citation>
    <scope>NUCLEOTIDE SEQUENCE</scope>
    <source>
        <tissue evidence="1">Blood</tissue>
    </source>
</reference>
<evidence type="ECO:0000313" key="1">
    <source>
        <dbReference type="EMBL" id="ETE64759.1"/>
    </source>
</evidence>
<dbReference type="EMBL" id="AZIM01002119">
    <property type="protein sequence ID" value="ETE64759.1"/>
    <property type="molecule type" value="Genomic_DNA"/>
</dbReference>
<protein>
    <submittedName>
        <fullName evidence="1">Uncharacterized protein</fullName>
    </submittedName>
</protein>
<proteinExistence type="predicted"/>
<accession>V8NR56</accession>
<feature type="non-terminal residue" evidence="1">
    <location>
        <position position="207"/>
    </location>
</feature>
<feature type="non-terminal residue" evidence="1">
    <location>
        <position position="1"/>
    </location>
</feature>